<sequence>MSQPTDEKIIIDDHGRILNDPTHAAPVEHGNSPAAWALVVLVLIGSVVGAVALLAGQIWLIWVGGVIAVAGLIVGFVMRQMGYGVGGSKTNSSH</sequence>
<dbReference type="AlphaFoldDB" id="A0AAJ6APC0"/>
<evidence type="ECO:0000313" key="2">
    <source>
        <dbReference type="EMBL" id="WGH93625.1"/>
    </source>
</evidence>
<dbReference type="Proteomes" id="UP001224674">
    <property type="component" value="Chromosome"/>
</dbReference>
<evidence type="ECO:0000313" key="3">
    <source>
        <dbReference type="Proteomes" id="UP001224674"/>
    </source>
</evidence>
<dbReference type="Pfam" id="PF20447">
    <property type="entry name" value="DUF6704"/>
    <property type="match status" value="1"/>
</dbReference>
<feature type="transmembrane region" description="Helical" evidence="1">
    <location>
        <begin position="59"/>
        <end position="78"/>
    </location>
</feature>
<dbReference type="RefSeq" id="WP_208392072.1">
    <property type="nucleotide sequence ID" value="NZ_CP122561.1"/>
</dbReference>
<keyword evidence="1" id="KW-0812">Transmembrane</keyword>
<keyword evidence="1" id="KW-1133">Transmembrane helix</keyword>
<dbReference type="EMBL" id="CP122566">
    <property type="protein sequence ID" value="WGH93625.1"/>
    <property type="molecule type" value="Genomic_DNA"/>
</dbReference>
<dbReference type="NCBIfam" id="NF041681">
    <property type="entry name" value="HGxxPAAW"/>
    <property type="match status" value="1"/>
</dbReference>
<feature type="transmembrane region" description="Helical" evidence="1">
    <location>
        <begin position="34"/>
        <end position="54"/>
    </location>
</feature>
<keyword evidence="3" id="KW-1185">Reference proteome</keyword>
<reference evidence="2 3" key="1">
    <citation type="submission" date="2023-03" db="EMBL/GenBank/DDBJ databases">
        <title>Complete genome sequences of several Auritidibacter ignavus strains isolated from ear infections.</title>
        <authorList>
            <person name="Baehr T."/>
            <person name="Baumhoegger A.M."/>
        </authorList>
    </citation>
    <scope>NUCLEOTIDE SEQUENCE [LARGE SCALE GENOMIC DNA]</scope>
    <source>
        <strain evidence="2 3">BABAE-6</strain>
    </source>
</reference>
<protein>
    <submittedName>
        <fullName evidence="2">Uncharacterized protein</fullName>
    </submittedName>
</protein>
<accession>A0AAJ6APC0</accession>
<organism evidence="2 3">
    <name type="scientific">Auritidibacter ignavus</name>
    <dbReference type="NCBI Taxonomy" id="678932"/>
    <lineage>
        <taxon>Bacteria</taxon>
        <taxon>Bacillati</taxon>
        <taxon>Actinomycetota</taxon>
        <taxon>Actinomycetes</taxon>
        <taxon>Micrococcales</taxon>
        <taxon>Micrococcaceae</taxon>
        <taxon>Auritidibacter</taxon>
    </lineage>
</organism>
<dbReference type="GeneID" id="83694855"/>
<name>A0AAJ6APC0_9MICC</name>
<gene>
    <name evidence="2" type="ORF">QDX21_02160</name>
</gene>
<keyword evidence="1" id="KW-0472">Membrane</keyword>
<evidence type="ECO:0000256" key="1">
    <source>
        <dbReference type="SAM" id="Phobius"/>
    </source>
</evidence>
<dbReference type="InterPro" id="IPR046550">
    <property type="entry name" value="DUF6704"/>
</dbReference>
<proteinExistence type="predicted"/>